<dbReference type="InterPro" id="IPR007621">
    <property type="entry name" value="TPM_dom"/>
</dbReference>
<name>A0A543B0B6_9ACTN</name>
<evidence type="ECO:0000259" key="3">
    <source>
        <dbReference type="Pfam" id="PF04536"/>
    </source>
</evidence>
<organism evidence="4 5">
    <name type="scientific">Stackebrandtia endophytica</name>
    <dbReference type="NCBI Taxonomy" id="1496996"/>
    <lineage>
        <taxon>Bacteria</taxon>
        <taxon>Bacillati</taxon>
        <taxon>Actinomycetota</taxon>
        <taxon>Actinomycetes</taxon>
        <taxon>Glycomycetales</taxon>
        <taxon>Glycomycetaceae</taxon>
        <taxon>Stackebrandtia</taxon>
    </lineage>
</organism>
<feature type="chain" id="PRO_5021897613" evidence="2">
    <location>
        <begin position="31"/>
        <end position="663"/>
    </location>
</feature>
<feature type="signal peptide" evidence="2">
    <location>
        <begin position="1"/>
        <end position="30"/>
    </location>
</feature>
<evidence type="ECO:0000256" key="2">
    <source>
        <dbReference type="SAM" id="SignalP"/>
    </source>
</evidence>
<feature type="transmembrane region" description="Helical" evidence="1">
    <location>
        <begin position="181"/>
        <end position="201"/>
    </location>
</feature>
<evidence type="ECO:0000256" key="1">
    <source>
        <dbReference type="SAM" id="Phobius"/>
    </source>
</evidence>
<keyword evidence="2" id="KW-0732">Signal</keyword>
<dbReference type="Gene3D" id="3.10.310.50">
    <property type="match status" value="1"/>
</dbReference>
<keyword evidence="5" id="KW-1185">Reference proteome</keyword>
<comment type="caution">
    <text evidence="4">The sequence shown here is derived from an EMBL/GenBank/DDBJ whole genome shotgun (WGS) entry which is preliminary data.</text>
</comment>
<keyword evidence="1" id="KW-0472">Membrane</keyword>
<dbReference type="PANTHER" id="PTHR30373:SF2">
    <property type="entry name" value="UPF0603 PROTEIN YGCG"/>
    <property type="match status" value="1"/>
</dbReference>
<keyword evidence="1" id="KW-0812">Transmembrane</keyword>
<keyword evidence="1" id="KW-1133">Transmembrane helix</keyword>
<dbReference type="RefSeq" id="WP_142042426.1">
    <property type="nucleotide sequence ID" value="NZ_JBHTGS010000004.1"/>
</dbReference>
<evidence type="ECO:0000313" key="4">
    <source>
        <dbReference type="EMBL" id="TQL78259.1"/>
    </source>
</evidence>
<evidence type="ECO:0000313" key="5">
    <source>
        <dbReference type="Proteomes" id="UP000317043"/>
    </source>
</evidence>
<proteinExistence type="predicted"/>
<dbReference type="OrthoDB" id="5105562at2"/>
<dbReference type="Proteomes" id="UP000317043">
    <property type="component" value="Unassembled WGS sequence"/>
</dbReference>
<dbReference type="Pfam" id="PF04536">
    <property type="entry name" value="TPM_phosphatase"/>
    <property type="match status" value="1"/>
</dbReference>
<dbReference type="InParanoid" id="A0A543B0B6"/>
<sequence>MSRLATGVRVTGCALLGSALWLSAPMTAYAEDPVGLDAGQITDKVGAVADRRDEVDTALTDLADSHGVQLFVVYVADFSGTPPQDWAGQTAIDNGLGRSDMLLAVATADRQYAVSVDPDFPLSDSQLDEVAQVAIEPPLRANDYAGAAVGAAEGYSAALAGEPIPSVAVRPGEAVGGGGSAGWWLLGLFVVIALIVGLWWWSRRRSPPRTRAASEPEPALSLPDLDKAASRLLLETDDAVRTSEQELGFAVAEFGEPATATFRQTLEAAKRELLESFLLRQRLDDSEPEDDPTRRSMLDEIISRCGHANEQLDAVSEEFDQLRDLVTRAPEAVLALEAQVSGVERRLEHARQVTRQVTQRYPESAMAGVADNVTDADERIGFARDQWEQASRALSADEPAQAAVMLRAGEEAIGQAGQLLEAVDRRAGELRQAEAALPGMLSEVDREVAEAEAATDPQSQRAAASGRSVAEAVRAELADGRCDPLDALRRLEEVDEQLDRALAGVRDAELRRQRAVEVLDRVMLSATSAVAAVEDYVNTHRGGVGTAARTRLVEARNLLDRARAGASADPVAALADAQRADRLAREAAELAQRDVEGFGGGGGFGGGFGGGRGSAGAVLGGILIGGMLGGGGRGFGGGFGGGMGPGSFGGGGTRGRRGAGGRF</sequence>
<dbReference type="EMBL" id="VFOW01000001">
    <property type="protein sequence ID" value="TQL78259.1"/>
    <property type="molecule type" value="Genomic_DNA"/>
</dbReference>
<protein>
    <submittedName>
        <fullName evidence="4">Putative membrane protein YgcG</fullName>
    </submittedName>
</protein>
<gene>
    <name evidence="4" type="ORF">FB566_3842</name>
</gene>
<accession>A0A543B0B6</accession>
<dbReference type="AlphaFoldDB" id="A0A543B0B6"/>
<reference evidence="4 5" key="1">
    <citation type="submission" date="2019-06" db="EMBL/GenBank/DDBJ databases">
        <title>Sequencing the genomes of 1000 actinobacteria strains.</title>
        <authorList>
            <person name="Klenk H.-P."/>
        </authorList>
    </citation>
    <scope>NUCLEOTIDE SEQUENCE [LARGE SCALE GENOMIC DNA]</scope>
    <source>
        <strain evidence="4 5">DSM 45928</strain>
    </source>
</reference>
<feature type="domain" description="TPM" evidence="3">
    <location>
        <begin position="49"/>
        <end position="155"/>
    </location>
</feature>
<dbReference type="PANTHER" id="PTHR30373">
    <property type="entry name" value="UPF0603 PROTEIN YGCG"/>
    <property type="match status" value="1"/>
</dbReference>